<comment type="caution">
    <text evidence="2">The sequence shown here is derived from an EMBL/GenBank/DDBJ whole genome shotgun (WGS) entry which is preliminary data.</text>
</comment>
<sequence>MLFLLLAGSTLISCSKDDSPGEDPIMEPMVLECNSFKNNNPDVISVLENRGDGVDYIIDCVISVEIDLVIEPGVVIEFTEATGMKIKEDGSVNAVGTLGQKIKFTGASKVKGSWKGIISESQSVKNRFEQVDIFYAGDSGLSGNNEVGSLILDPGAYFRLKFVNIQHSTSYGITATWYDYDVEMNDCVVNDSDLPIYATANLASHIVGGNFTGNTTNAIRLKSDAGPRKISTPQTWTALSVPYRMANTLVIEDGAILTIQPGVIVEFEDTKGITIDKSFDDGSALKAEGAPDNPIVFTGVTKTPGAWSAISIRRTSSVQNIIDNVIIEYAGGSGSGGGIEMWVDPVLTVTNTTFKDISACALYNRYGSTNPNLTESNNSTENVSGGYMCNG</sequence>
<feature type="compositionally biased region" description="Polar residues" evidence="1">
    <location>
        <begin position="371"/>
        <end position="383"/>
    </location>
</feature>
<keyword evidence="3" id="KW-1185">Reference proteome</keyword>
<evidence type="ECO:0000256" key="1">
    <source>
        <dbReference type="SAM" id="MobiDB-lite"/>
    </source>
</evidence>
<evidence type="ECO:0000313" key="2">
    <source>
        <dbReference type="EMBL" id="MDR6299610.1"/>
    </source>
</evidence>
<accession>A0ABU1K1X7</accession>
<dbReference type="EMBL" id="JAVDQA010000001">
    <property type="protein sequence ID" value="MDR6299610.1"/>
    <property type="molecule type" value="Genomic_DNA"/>
</dbReference>
<name>A0ABU1K1X7_9FLAO</name>
<proteinExistence type="predicted"/>
<dbReference type="RefSeq" id="WP_309726446.1">
    <property type="nucleotide sequence ID" value="NZ_JAVDQA010000001.1"/>
</dbReference>
<protein>
    <submittedName>
        <fullName evidence="2">Uncharacterized protein</fullName>
    </submittedName>
</protein>
<evidence type="ECO:0000313" key="3">
    <source>
        <dbReference type="Proteomes" id="UP001257659"/>
    </source>
</evidence>
<gene>
    <name evidence="2" type="ORF">GGR31_000226</name>
</gene>
<feature type="region of interest" description="Disordered" evidence="1">
    <location>
        <begin position="371"/>
        <end position="391"/>
    </location>
</feature>
<dbReference type="Proteomes" id="UP001257659">
    <property type="component" value="Unassembled WGS sequence"/>
</dbReference>
<organism evidence="2 3">
    <name type="scientific">Mesonia maritima</name>
    <dbReference type="NCBI Taxonomy" id="1793873"/>
    <lineage>
        <taxon>Bacteria</taxon>
        <taxon>Pseudomonadati</taxon>
        <taxon>Bacteroidota</taxon>
        <taxon>Flavobacteriia</taxon>
        <taxon>Flavobacteriales</taxon>
        <taxon>Flavobacteriaceae</taxon>
        <taxon>Mesonia</taxon>
    </lineage>
</organism>
<reference evidence="2 3" key="1">
    <citation type="submission" date="2023-07" db="EMBL/GenBank/DDBJ databases">
        <title>Genomic Encyclopedia of Type Strains, Phase IV (KMG-IV): sequencing the most valuable type-strain genomes for metagenomic binning, comparative biology and taxonomic classification.</title>
        <authorList>
            <person name="Goeker M."/>
        </authorList>
    </citation>
    <scope>NUCLEOTIDE SEQUENCE [LARGE SCALE GENOMIC DNA]</scope>
    <source>
        <strain evidence="2 3">DSM 102814</strain>
    </source>
</reference>